<name>A0A172TU92_9BACT</name>
<dbReference type="PROSITE" id="PS51257">
    <property type="entry name" value="PROKAR_LIPOPROTEIN"/>
    <property type="match status" value="1"/>
</dbReference>
<feature type="signal peptide" evidence="2">
    <location>
        <begin position="1"/>
        <end position="24"/>
    </location>
</feature>
<evidence type="ECO:0000313" key="4">
    <source>
        <dbReference type="Proteomes" id="UP000077177"/>
    </source>
</evidence>
<dbReference type="RefSeq" id="WP_066403304.1">
    <property type="nucleotide sequence ID" value="NZ_CP011390.1"/>
</dbReference>
<evidence type="ECO:0000313" key="3">
    <source>
        <dbReference type="EMBL" id="ANE50444.1"/>
    </source>
</evidence>
<accession>A0A172TU92</accession>
<protein>
    <recommendedName>
        <fullName evidence="5">Lipoprotein</fullName>
    </recommendedName>
</protein>
<dbReference type="KEGG" id="fla:SY85_08000"/>
<evidence type="ECO:0008006" key="5">
    <source>
        <dbReference type="Google" id="ProtNLM"/>
    </source>
</evidence>
<proteinExistence type="predicted"/>
<keyword evidence="2" id="KW-0732">Signal</keyword>
<feature type="compositionally biased region" description="Basic and acidic residues" evidence="1">
    <location>
        <begin position="315"/>
        <end position="333"/>
    </location>
</feature>
<evidence type="ECO:0000256" key="2">
    <source>
        <dbReference type="SAM" id="SignalP"/>
    </source>
</evidence>
<dbReference type="EMBL" id="CP011390">
    <property type="protein sequence ID" value="ANE50444.1"/>
    <property type="molecule type" value="Genomic_DNA"/>
</dbReference>
<gene>
    <name evidence="3" type="ORF">SY85_08000</name>
</gene>
<organism evidence="3 4">
    <name type="scientific">Flavisolibacter tropicus</name>
    <dbReference type="NCBI Taxonomy" id="1492898"/>
    <lineage>
        <taxon>Bacteria</taxon>
        <taxon>Pseudomonadati</taxon>
        <taxon>Bacteroidota</taxon>
        <taxon>Chitinophagia</taxon>
        <taxon>Chitinophagales</taxon>
        <taxon>Chitinophagaceae</taxon>
        <taxon>Flavisolibacter</taxon>
    </lineage>
</organism>
<dbReference type="Proteomes" id="UP000077177">
    <property type="component" value="Chromosome"/>
</dbReference>
<dbReference type="OrthoDB" id="568723at2"/>
<feature type="region of interest" description="Disordered" evidence="1">
    <location>
        <begin position="315"/>
        <end position="346"/>
    </location>
</feature>
<reference evidence="4" key="1">
    <citation type="submission" date="2015-01" db="EMBL/GenBank/DDBJ databases">
        <title>Flavisolibacter sp./LCS9/ whole genome sequencing.</title>
        <authorList>
            <person name="Kim M.K."/>
            <person name="Srinivasan S."/>
            <person name="Lee J.-J."/>
        </authorList>
    </citation>
    <scope>NUCLEOTIDE SEQUENCE [LARGE SCALE GENOMIC DNA]</scope>
    <source>
        <strain evidence="4">LCS9</strain>
    </source>
</reference>
<evidence type="ECO:0000256" key="1">
    <source>
        <dbReference type="SAM" id="MobiDB-lite"/>
    </source>
</evidence>
<keyword evidence="4" id="KW-1185">Reference proteome</keyword>
<reference evidence="3 4" key="2">
    <citation type="journal article" date="2016" name="Int. J. Syst. Evol. Microbiol.">
        <title>Flavisolibacter tropicus sp. nov., isolated from tropical soil.</title>
        <authorList>
            <person name="Lee J.J."/>
            <person name="Kang M.S."/>
            <person name="Kim G.S."/>
            <person name="Lee C.S."/>
            <person name="Lim S."/>
            <person name="Lee J."/>
            <person name="Roh S.H."/>
            <person name="Kang H."/>
            <person name="Ha J.M."/>
            <person name="Bae S."/>
            <person name="Jung H.Y."/>
            <person name="Kim M.K."/>
        </authorList>
    </citation>
    <scope>NUCLEOTIDE SEQUENCE [LARGE SCALE GENOMIC DNA]</scope>
    <source>
        <strain evidence="3 4">LCS9</strain>
    </source>
</reference>
<feature type="chain" id="PRO_5008001172" description="Lipoprotein" evidence="2">
    <location>
        <begin position="25"/>
        <end position="346"/>
    </location>
</feature>
<sequence length="346" mass="38374">MAKHLLSALLLVILLYGCASTAHKKTFTNSASRNSTKNKQSLATHFEEVDTSLFAPGDLTEGKTPVALTELPRTTDGAFVLAPGFYEADFKTYCLQPGTPGPSSNDAYFQASLQGPRKEIIEDILLNSRKQSQLDQKNIQLLLWSVVSRSQFQKLSPDVQSAAWQLLTPKQIFELNGGVLGAARTVARVLPSSGFQSSLQQLLDVGSSSYEAYERLAVLTTPSQISKPHMKRDQWYKQEEGYFVRYLPNNYQQTKIQVYVPEGVADSVAQNADDYVVFDPTSMMISPANSNAQRLGVGAPVRDVVVKVIDVIKTRKESQRKEPKKSPPKETNKWKTPPMTLRATES</sequence>
<dbReference type="AlphaFoldDB" id="A0A172TU92"/>